<feature type="binding site" description="axial binding residue" evidence="6">
    <location>
        <position position="203"/>
    </location>
    <ligand>
        <name>heme</name>
        <dbReference type="ChEBI" id="CHEBI:30413"/>
    </ligand>
    <ligandPart>
        <name>Fe</name>
        <dbReference type="ChEBI" id="CHEBI:18248"/>
    </ligandPart>
</feature>
<dbReference type="AlphaFoldDB" id="A0A445KVI9"/>
<keyword evidence="3 7" id="KW-0560">Oxidoreductase</keyword>
<comment type="cofactor">
    <cofactor evidence="6">
        <name>heme</name>
        <dbReference type="ChEBI" id="CHEBI:30413"/>
    </cofactor>
</comment>
<dbReference type="GO" id="GO:0005506">
    <property type="term" value="F:iron ion binding"/>
    <property type="evidence" value="ECO:0007669"/>
    <property type="project" value="InterPro"/>
</dbReference>
<keyword evidence="5 7" id="KW-0503">Monooxygenase</keyword>
<dbReference type="EMBL" id="QZWG01000004">
    <property type="protein sequence ID" value="RZC14840.1"/>
    <property type="molecule type" value="Genomic_DNA"/>
</dbReference>
<dbReference type="InterPro" id="IPR002401">
    <property type="entry name" value="Cyt_P450_E_grp-I"/>
</dbReference>
<name>A0A445KVI9_GLYSO</name>
<dbReference type="InterPro" id="IPR017972">
    <property type="entry name" value="Cyt_P450_CS"/>
</dbReference>
<dbReference type="PRINTS" id="PR00463">
    <property type="entry name" value="EP450I"/>
</dbReference>
<dbReference type="InterPro" id="IPR001128">
    <property type="entry name" value="Cyt_P450"/>
</dbReference>
<dbReference type="InterPro" id="IPR036396">
    <property type="entry name" value="Cyt_P450_sf"/>
</dbReference>
<evidence type="ECO:0000256" key="2">
    <source>
        <dbReference type="ARBA" id="ARBA00022723"/>
    </source>
</evidence>
<evidence type="ECO:0000313" key="9">
    <source>
        <dbReference type="EMBL" id="RZC14840.1"/>
    </source>
</evidence>
<keyword evidence="1 6" id="KW-0349">Heme</keyword>
<accession>A0A445KVI9</accession>
<comment type="similarity">
    <text evidence="7">Belongs to the cytochrome P450 family.</text>
</comment>
<protein>
    <submittedName>
        <fullName evidence="8">Cytochrome P450 CYP82D47 isoform A</fullName>
    </submittedName>
    <submittedName>
        <fullName evidence="9">Cytochrome P450 CYP82D47 isoform B</fullName>
    </submittedName>
</protein>
<evidence type="ECO:0000256" key="4">
    <source>
        <dbReference type="ARBA" id="ARBA00023004"/>
    </source>
</evidence>
<dbReference type="PANTHER" id="PTHR47947">
    <property type="entry name" value="CYTOCHROME P450 82C3-RELATED"/>
    <property type="match status" value="1"/>
</dbReference>
<dbReference type="Gene3D" id="1.10.630.10">
    <property type="entry name" value="Cytochrome P450"/>
    <property type="match status" value="2"/>
</dbReference>
<evidence type="ECO:0000313" key="10">
    <source>
        <dbReference type="Proteomes" id="UP000289340"/>
    </source>
</evidence>
<evidence type="ECO:0000256" key="6">
    <source>
        <dbReference type="PIRSR" id="PIRSR602401-1"/>
    </source>
</evidence>
<organism evidence="9 10">
    <name type="scientific">Glycine soja</name>
    <name type="common">Wild soybean</name>
    <dbReference type="NCBI Taxonomy" id="3848"/>
    <lineage>
        <taxon>Eukaryota</taxon>
        <taxon>Viridiplantae</taxon>
        <taxon>Streptophyta</taxon>
        <taxon>Embryophyta</taxon>
        <taxon>Tracheophyta</taxon>
        <taxon>Spermatophyta</taxon>
        <taxon>Magnoliopsida</taxon>
        <taxon>eudicotyledons</taxon>
        <taxon>Gunneridae</taxon>
        <taxon>Pentapetalae</taxon>
        <taxon>rosids</taxon>
        <taxon>fabids</taxon>
        <taxon>Fabales</taxon>
        <taxon>Fabaceae</taxon>
        <taxon>Papilionoideae</taxon>
        <taxon>50 kb inversion clade</taxon>
        <taxon>NPAAA clade</taxon>
        <taxon>indigoferoid/millettioid clade</taxon>
        <taxon>Phaseoleae</taxon>
        <taxon>Glycine</taxon>
        <taxon>Glycine subgen. Soja</taxon>
    </lineage>
</organism>
<dbReference type="GO" id="GO:0016705">
    <property type="term" value="F:oxidoreductase activity, acting on paired donors, with incorporation or reduction of molecular oxygen"/>
    <property type="evidence" value="ECO:0007669"/>
    <property type="project" value="InterPro"/>
</dbReference>
<gene>
    <name evidence="9" type="ORF">D0Y65_008666</name>
</gene>
<dbReference type="GO" id="GO:0020037">
    <property type="term" value="F:heme binding"/>
    <property type="evidence" value="ECO:0007669"/>
    <property type="project" value="InterPro"/>
</dbReference>
<evidence type="ECO:0000256" key="3">
    <source>
        <dbReference type="ARBA" id="ARBA00023002"/>
    </source>
</evidence>
<proteinExistence type="inferred from homology"/>
<evidence type="ECO:0000256" key="7">
    <source>
        <dbReference type="RuleBase" id="RU000461"/>
    </source>
</evidence>
<sequence length="225" mass="25139">MGLFVVGDAISALGWLDLGGEVKEMKKTAIEMDSIVSEWLEQHRHKRDSGDTETEQDFIDVLLSVLNGVELAGYDVDTVIKGTCTTLIAGAIDTTTVTMTWALSLLLNNGDALKKWLKRRCDCIQLGQSQVRVNSQKNCTLGGYNIQAGTRFILNICELHRDPRIWSNPLEFQPERFLSTHKDMDVKGQDFELLSFGGGRRSCPGISFGLQMTHLALIKHENYFS</sequence>
<dbReference type="PROSITE" id="PS00086">
    <property type="entry name" value="CYTOCHROME_P450"/>
    <property type="match status" value="1"/>
</dbReference>
<evidence type="ECO:0000313" key="8">
    <source>
        <dbReference type="EMBL" id="RZC14839.1"/>
    </source>
</evidence>
<dbReference type="InterPro" id="IPR050651">
    <property type="entry name" value="Plant_Cytochrome_P450_Monoox"/>
</dbReference>
<comment type="caution">
    <text evidence="9">The sequence shown here is derived from an EMBL/GenBank/DDBJ whole genome shotgun (WGS) entry which is preliminary data.</text>
</comment>
<dbReference type="Proteomes" id="UP000289340">
    <property type="component" value="Chromosome 4"/>
</dbReference>
<evidence type="ECO:0000256" key="5">
    <source>
        <dbReference type="ARBA" id="ARBA00023033"/>
    </source>
</evidence>
<reference evidence="9 10" key="1">
    <citation type="submission" date="2018-09" db="EMBL/GenBank/DDBJ databases">
        <title>A high-quality reference genome of wild soybean provides a powerful tool to mine soybean genomes.</title>
        <authorList>
            <person name="Xie M."/>
            <person name="Chung C.Y.L."/>
            <person name="Li M.-W."/>
            <person name="Wong F.-L."/>
            <person name="Chan T.-F."/>
            <person name="Lam H.-M."/>
        </authorList>
    </citation>
    <scope>NUCLEOTIDE SEQUENCE [LARGE SCALE GENOMIC DNA]</scope>
    <source>
        <strain evidence="10">cv. W05</strain>
        <tissue evidence="9">Hypocotyl of etiolated seedlings</tissue>
    </source>
</reference>
<dbReference type="PANTHER" id="PTHR47947:SF39">
    <property type="entry name" value="CYTOCHROME P450"/>
    <property type="match status" value="1"/>
</dbReference>
<keyword evidence="10" id="KW-1185">Reference proteome</keyword>
<keyword evidence="2 6" id="KW-0479">Metal-binding</keyword>
<dbReference type="Pfam" id="PF00067">
    <property type="entry name" value="p450"/>
    <property type="match status" value="2"/>
</dbReference>
<keyword evidence="4 6" id="KW-0408">Iron</keyword>
<dbReference type="GO" id="GO:0004497">
    <property type="term" value="F:monooxygenase activity"/>
    <property type="evidence" value="ECO:0007669"/>
    <property type="project" value="UniProtKB-KW"/>
</dbReference>
<evidence type="ECO:0000256" key="1">
    <source>
        <dbReference type="ARBA" id="ARBA00022617"/>
    </source>
</evidence>
<dbReference type="SUPFAM" id="SSF48264">
    <property type="entry name" value="Cytochrome P450"/>
    <property type="match status" value="1"/>
</dbReference>
<dbReference type="EMBL" id="QZWG01000004">
    <property type="protein sequence ID" value="RZC14839.1"/>
    <property type="molecule type" value="Genomic_DNA"/>
</dbReference>